<dbReference type="Gene3D" id="6.10.140.910">
    <property type="match status" value="1"/>
</dbReference>
<keyword evidence="6" id="KW-1185">Reference proteome</keyword>
<organism evidence="5 6">
    <name type="scientific">Byssochlamys spectabilis (strain No. 5 / NBRC 109023)</name>
    <name type="common">Paecilomyces variotii</name>
    <dbReference type="NCBI Taxonomy" id="1356009"/>
    <lineage>
        <taxon>Eukaryota</taxon>
        <taxon>Fungi</taxon>
        <taxon>Dikarya</taxon>
        <taxon>Ascomycota</taxon>
        <taxon>Pezizomycotina</taxon>
        <taxon>Eurotiomycetes</taxon>
        <taxon>Eurotiomycetidae</taxon>
        <taxon>Eurotiales</taxon>
        <taxon>Thermoascaceae</taxon>
        <taxon>Paecilomyces</taxon>
    </lineage>
</organism>
<dbReference type="Pfam" id="PF06428">
    <property type="entry name" value="Sec2p"/>
    <property type="match status" value="1"/>
</dbReference>
<dbReference type="InterPro" id="IPR040351">
    <property type="entry name" value="RAB3IL/RAB3IP/Sec2"/>
</dbReference>
<feature type="compositionally biased region" description="Basic and acidic residues" evidence="3">
    <location>
        <begin position="176"/>
        <end position="187"/>
    </location>
</feature>
<dbReference type="InParanoid" id="V5I387"/>
<dbReference type="SUPFAM" id="SSF144284">
    <property type="entry name" value="Sec2 N-terminal region"/>
    <property type="match status" value="1"/>
</dbReference>
<keyword evidence="1 2" id="KW-0175">Coiled coil</keyword>
<dbReference type="EMBL" id="BAUL01000202">
    <property type="protein sequence ID" value="GAD97525.1"/>
    <property type="molecule type" value="Genomic_DNA"/>
</dbReference>
<feature type="compositionally biased region" description="Low complexity" evidence="3">
    <location>
        <begin position="93"/>
        <end position="104"/>
    </location>
</feature>
<gene>
    <name evidence="5" type="ORF">PVAR5_6202</name>
</gene>
<reference evidence="6" key="1">
    <citation type="journal article" date="2014" name="Genome Announc.">
        <title>Draft genome sequence of the formaldehyde-resistant fungus Byssochlamys spectabilis No. 5 (anamorph Paecilomyces variotii No. 5) (NBRC109023).</title>
        <authorList>
            <person name="Oka T."/>
            <person name="Ekino K."/>
            <person name="Fukuda K."/>
            <person name="Nomura Y."/>
        </authorList>
    </citation>
    <scope>NUCLEOTIDE SEQUENCE [LARGE SCALE GENOMIC DNA]</scope>
    <source>
        <strain evidence="6">No. 5 / NBRC 109023</strain>
    </source>
</reference>
<evidence type="ECO:0000256" key="1">
    <source>
        <dbReference type="ARBA" id="ARBA00023054"/>
    </source>
</evidence>
<evidence type="ECO:0000313" key="5">
    <source>
        <dbReference type="EMBL" id="GAD97525.1"/>
    </source>
</evidence>
<evidence type="ECO:0000256" key="3">
    <source>
        <dbReference type="SAM" id="MobiDB-lite"/>
    </source>
</evidence>
<evidence type="ECO:0000259" key="4">
    <source>
        <dbReference type="Pfam" id="PF06428"/>
    </source>
</evidence>
<sequence length="260" mass="28304">MSTTATTTTKTTLVGALPPMTGTVVVASGVHCPHCGQDVPVSTEQSNEEARRRIQELESQVKFLTARQAQTAEKLADYEDEINVLRSQTPAYSQKNSSISSTSSAPAAVLGPPSVAGTTSTLASSAPEPLPAQPQTSRLSSFTSFLPYRRNIATSAGPNTASSNHTHSNSELQDALSREQNLRKAAESRLSQANSELEDLTAQLFSQANEMVAEERKARAKLEERVEILERRDGEKRKRLDRLEKAIERVERVRGLVGMK</sequence>
<protein>
    <recommendedName>
        <fullName evidence="4">GDP/GTP exchange factor Sec2 N-terminal domain-containing protein</fullName>
    </recommendedName>
</protein>
<proteinExistence type="predicted"/>
<dbReference type="PANTHER" id="PTHR14430">
    <property type="entry name" value="RABIN3-RELATED"/>
    <property type="match status" value="1"/>
</dbReference>
<dbReference type="OrthoDB" id="5560525at2759"/>
<dbReference type="PANTHER" id="PTHR14430:SF4">
    <property type="entry name" value="GDP_GTP EXCHANGE FACTOR SEC2 N-TERMINAL DOMAIN-CONTAINING PROTEIN"/>
    <property type="match status" value="1"/>
</dbReference>
<evidence type="ECO:0000256" key="2">
    <source>
        <dbReference type="SAM" id="Coils"/>
    </source>
</evidence>
<feature type="region of interest" description="Disordered" evidence="3">
    <location>
        <begin position="153"/>
        <end position="194"/>
    </location>
</feature>
<feature type="coiled-coil region" evidence="2">
    <location>
        <begin position="47"/>
        <end position="88"/>
    </location>
</feature>
<dbReference type="Proteomes" id="UP000018001">
    <property type="component" value="Unassembled WGS sequence"/>
</dbReference>
<accession>V5I387</accession>
<feature type="region of interest" description="Disordered" evidence="3">
    <location>
        <begin position="89"/>
        <end position="138"/>
    </location>
</feature>
<evidence type="ECO:0000313" key="6">
    <source>
        <dbReference type="Proteomes" id="UP000018001"/>
    </source>
</evidence>
<dbReference type="GO" id="GO:0051286">
    <property type="term" value="C:cell tip"/>
    <property type="evidence" value="ECO:0007669"/>
    <property type="project" value="TreeGrafter"/>
</dbReference>
<feature type="domain" description="GDP/GTP exchange factor Sec2 N-terminal" evidence="4">
    <location>
        <begin position="162"/>
        <end position="245"/>
    </location>
</feature>
<dbReference type="HOGENOM" id="CLU_055310_1_0_1"/>
<comment type="caution">
    <text evidence="5">The sequence shown here is derived from an EMBL/GenBank/DDBJ whole genome shotgun (WGS) entry which is preliminary data.</text>
</comment>
<dbReference type="GO" id="GO:0006887">
    <property type="term" value="P:exocytosis"/>
    <property type="evidence" value="ECO:0007669"/>
    <property type="project" value="TreeGrafter"/>
</dbReference>
<dbReference type="eggNOG" id="ENOG502S1Y5">
    <property type="taxonomic scope" value="Eukaryota"/>
</dbReference>
<dbReference type="AlphaFoldDB" id="V5I387"/>
<feature type="compositionally biased region" description="Low complexity" evidence="3">
    <location>
        <begin position="159"/>
        <end position="170"/>
    </location>
</feature>
<dbReference type="GO" id="GO:0070319">
    <property type="term" value="C:Golgi to plasma membrane transport vesicle"/>
    <property type="evidence" value="ECO:0007669"/>
    <property type="project" value="TreeGrafter"/>
</dbReference>
<name>V5I387_BYSSN</name>
<dbReference type="GO" id="GO:0005085">
    <property type="term" value="F:guanyl-nucleotide exchange factor activity"/>
    <property type="evidence" value="ECO:0007669"/>
    <property type="project" value="InterPro"/>
</dbReference>
<dbReference type="InterPro" id="IPR009449">
    <property type="entry name" value="Sec2_N"/>
</dbReference>